<name>A0A6V8LJR8_9BACT</name>
<comment type="caution">
    <text evidence="2">The sequence shown here is derived from an EMBL/GenBank/DDBJ whole genome shotgun (WGS) entry which is preliminary data.</text>
</comment>
<evidence type="ECO:0000313" key="2">
    <source>
        <dbReference type="EMBL" id="GFK92963.1"/>
    </source>
</evidence>
<keyword evidence="3" id="KW-1185">Reference proteome</keyword>
<protein>
    <recommendedName>
        <fullName evidence="4">Hmc operon protein 4</fullName>
    </recommendedName>
</protein>
<feature type="transmembrane region" description="Helical" evidence="1">
    <location>
        <begin position="15"/>
        <end position="35"/>
    </location>
</feature>
<keyword evidence="1" id="KW-0812">Transmembrane</keyword>
<keyword evidence="1" id="KW-1133">Transmembrane helix</keyword>
<reference evidence="2 3" key="1">
    <citation type="submission" date="2020-04" db="EMBL/GenBank/DDBJ databases">
        <authorList>
            <consortium name="Desulfovibrio sp. FSS-1 genome sequencing consortium"/>
            <person name="Shimoshige H."/>
            <person name="Kobayashi H."/>
            <person name="Maekawa T."/>
        </authorList>
    </citation>
    <scope>NUCLEOTIDE SEQUENCE [LARGE SCALE GENOMIC DNA]</scope>
    <source>
        <strain evidence="2 3">SIID29052-01</strain>
    </source>
</reference>
<evidence type="ECO:0008006" key="4">
    <source>
        <dbReference type="Google" id="ProtNLM"/>
    </source>
</evidence>
<organism evidence="2 3">
    <name type="scientific">Fundidesulfovibrio magnetotacticus</name>
    <dbReference type="NCBI Taxonomy" id="2730080"/>
    <lineage>
        <taxon>Bacteria</taxon>
        <taxon>Pseudomonadati</taxon>
        <taxon>Thermodesulfobacteriota</taxon>
        <taxon>Desulfovibrionia</taxon>
        <taxon>Desulfovibrionales</taxon>
        <taxon>Desulfovibrionaceae</taxon>
        <taxon>Fundidesulfovibrio</taxon>
    </lineage>
</organism>
<dbReference type="NCBIfam" id="NF045712">
    <property type="entry name" value="sulf_resp_HmcD"/>
    <property type="match status" value="1"/>
</dbReference>
<dbReference type="EMBL" id="BLTE01000002">
    <property type="protein sequence ID" value="GFK92963.1"/>
    <property type="molecule type" value="Genomic_DNA"/>
</dbReference>
<dbReference type="InterPro" id="IPR054911">
    <property type="entry name" value="sulf_resp_HmcD"/>
</dbReference>
<sequence length="46" mass="5319">MEFHVYHDQMVFAKAAAYILMAVALACAVGWWKFLTGKEPKEKNHH</sequence>
<dbReference type="Proteomes" id="UP000494245">
    <property type="component" value="Unassembled WGS sequence"/>
</dbReference>
<accession>A0A6V8LJR8</accession>
<keyword evidence="1" id="KW-0472">Membrane</keyword>
<dbReference type="RefSeq" id="WP_173081523.1">
    <property type="nucleotide sequence ID" value="NZ_BLTE01000002.1"/>
</dbReference>
<proteinExistence type="predicted"/>
<evidence type="ECO:0000313" key="3">
    <source>
        <dbReference type="Proteomes" id="UP000494245"/>
    </source>
</evidence>
<evidence type="ECO:0000256" key="1">
    <source>
        <dbReference type="SAM" id="Phobius"/>
    </source>
</evidence>
<dbReference type="AlphaFoldDB" id="A0A6V8LJR8"/>
<reference evidence="2 3" key="2">
    <citation type="submission" date="2020-05" db="EMBL/GenBank/DDBJ databases">
        <title>Draft genome sequence of Desulfovibrio sp. strainFSS-1.</title>
        <authorList>
            <person name="Shimoshige H."/>
            <person name="Kobayashi H."/>
            <person name="Maekawa T."/>
        </authorList>
    </citation>
    <scope>NUCLEOTIDE SEQUENCE [LARGE SCALE GENOMIC DNA]</scope>
    <source>
        <strain evidence="2 3">SIID29052-01</strain>
    </source>
</reference>
<gene>
    <name evidence="2" type="ORF">NNJEOMEG_00791</name>
</gene>